<sequence length="44" mass="5236">RIPFNRMAVSATRRLLNLCYNLELDINYDFPIQLIERLSVKNIV</sequence>
<name>A0A382W7J0_9ZZZZ</name>
<dbReference type="AlphaFoldDB" id="A0A382W7J0"/>
<dbReference type="EMBL" id="UINC01157665">
    <property type="protein sequence ID" value="SVD54787.1"/>
    <property type="molecule type" value="Genomic_DNA"/>
</dbReference>
<protein>
    <submittedName>
        <fullName evidence="1">Uncharacterized protein</fullName>
    </submittedName>
</protein>
<organism evidence="1">
    <name type="scientific">marine metagenome</name>
    <dbReference type="NCBI Taxonomy" id="408172"/>
    <lineage>
        <taxon>unclassified sequences</taxon>
        <taxon>metagenomes</taxon>
        <taxon>ecological metagenomes</taxon>
    </lineage>
</organism>
<feature type="non-terminal residue" evidence="1">
    <location>
        <position position="1"/>
    </location>
</feature>
<evidence type="ECO:0000313" key="1">
    <source>
        <dbReference type="EMBL" id="SVD54787.1"/>
    </source>
</evidence>
<accession>A0A382W7J0</accession>
<reference evidence="1" key="1">
    <citation type="submission" date="2018-05" db="EMBL/GenBank/DDBJ databases">
        <authorList>
            <person name="Lanie J.A."/>
            <person name="Ng W.-L."/>
            <person name="Kazmierczak K.M."/>
            <person name="Andrzejewski T.M."/>
            <person name="Davidsen T.M."/>
            <person name="Wayne K.J."/>
            <person name="Tettelin H."/>
            <person name="Glass J.I."/>
            <person name="Rusch D."/>
            <person name="Podicherti R."/>
            <person name="Tsui H.-C.T."/>
            <person name="Winkler M.E."/>
        </authorList>
    </citation>
    <scope>NUCLEOTIDE SEQUENCE</scope>
</reference>
<gene>
    <name evidence="1" type="ORF">METZ01_LOCUS407641</name>
</gene>
<proteinExistence type="predicted"/>